<comment type="similarity">
    <text evidence="2 5">Belongs to the aldose epimerase family.</text>
</comment>
<comment type="pathway">
    <text evidence="1 5">Carbohydrate metabolism; hexose metabolism.</text>
</comment>
<evidence type="ECO:0000256" key="1">
    <source>
        <dbReference type="ARBA" id="ARBA00005028"/>
    </source>
</evidence>
<dbReference type="PIRSF" id="PIRSF005096">
    <property type="entry name" value="GALM"/>
    <property type="match status" value="1"/>
</dbReference>
<evidence type="ECO:0000256" key="8">
    <source>
        <dbReference type="PIRSR" id="PIRSR005096-3"/>
    </source>
</evidence>
<dbReference type="InterPro" id="IPR047215">
    <property type="entry name" value="Galactose_mutarotase-like"/>
</dbReference>
<organism evidence="9 10">
    <name type="scientific">Subdoligranulum variabile</name>
    <dbReference type="NCBI Taxonomy" id="214851"/>
    <lineage>
        <taxon>Bacteria</taxon>
        <taxon>Bacillati</taxon>
        <taxon>Bacillota</taxon>
        <taxon>Clostridia</taxon>
        <taxon>Eubacteriales</taxon>
        <taxon>Oscillospiraceae</taxon>
        <taxon>Subdoligranulum</taxon>
    </lineage>
</organism>
<dbReference type="SUPFAM" id="SSF74650">
    <property type="entry name" value="Galactose mutarotase-like"/>
    <property type="match status" value="1"/>
</dbReference>
<dbReference type="EC" id="5.1.3.3" evidence="5"/>
<keyword evidence="4 5" id="KW-0119">Carbohydrate metabolism</keyword>
<evidence type="ECO:0000256" key="5">
    <source>
        <dbReference type="PIRNR" id="PIRNR005096"/>
    </source>
</evidence>
<evidence type="ECO:0000256" key="2">
    <source>
        <dbReference type="ARBA" id="ARBA00006206"/>
    </source>
</evidence>
<dbReference type="GO" id="GO:0030246">
    <property type="term" value="F:carbohydrate binding"/>
    <property type="evidence" value="ECO:0007669"/>
    <property type="project" value="InterPro"/>
</dbReference>
<keyword evidence="3 5" id="KW-0413">Isomerase</keyword>
<dbReference type="Pfam" id="PF01263">
    <property type="entry name" value="Aldose_epim"/>
    <property type="match status" value="1"/>
</dbReference>
<feature type="binding site" evidence="8">
    <location>
        <begin position="79"/>
        <end position="80"/>
    </location>
    <ligand>
        <name>beta-D-galactose</name>
        <dbReference type="ChEBI" id="CHEBI:27667"/>
    </ligand>
</feature>
<reference evidence="9" key="1">
    <citation type="journal article" date="2021" name="PeerJ">
        <title>Extensive microbial diversity within the chicken gut microbiome revealed by metagenomics and culture.</title>
        <authorList>
            <person name="Gilroy R."/>
            <person name="Ravi A."/>
            <person name="Getino M."/>
            <person name="Pursley I."/>
            <person name="Horton D.L."/>
            <person name="Alikhan N.F."/>
            <person name="Baker D."/>
            <person name="Gharbi K."/>
            <person name="Hall N."/>
            <person name="Watson M."/>
            <person name="Adriaenssens E.M."/>
            <person name="Foster-Nyarko E."/>
            <person name="Jarju S."/>
            <person name="Secka A."/>
            <person name="Antonio M."/>
            <person name="Oren A."/>
            <person name="Chaudhuri R.R."/>
            <person name="La Ragione R."/>
            <person name="Hildebrand F."/>
            <person name="Pallen M.J."/>
        </authorList>
    </citation>
    <scope>NUCLEOTIDE SEQUENCE</scope>
    <source>
        <strain evidence="9">ChiBcec21-2208</strain>
    </source>
</reference>
<accession>A0A921ILQ8</accession>
<dbReference type="InterPro" id="IPR014718">
    <property type="entry name" value="GH-type_carb-bd"/>
</dbReference>
<dbReference type="Proteomes" id="UP000782880">
    <property type="component" value="Unassembled WGS sequence"/>
</dbReference>
<dbReference type="CDD" id="cd09019">
    <property type="entry name" value="galactose_mutarotase_like"/>
    <property type="match status" value="1"/>
</dbReference>
<evidence type="ECO:0000313" key="9">
    <source>
        <dbReference type="EMBL" id="HJG28380.1"/>
    </source>
</evidence>
<dbReference type="PANTHER" id="PTHR10091">
    <property type="entry name" value="ALDOSE-1-EPIMERASE"/>
    <property type="match status" value="1"/>
</dbReference>
<feature type="active site" description="Proton donor" evidence="6">
    <location>
        <position position="177"/>
    </location>
</feature>
<dbReference type="InterPro" id="IPR015443">
    <property type="entry name" value="Aldose_1-epimerase"/>
</dbReference>
<dbReference type="PANTHER" id="PTHR10091:SF0">
    <property type="entry name" value="GALACTOSE MUTAROTASE"/>
    <property type="match status" value="1"/>
</dbReference>
<dbReference type="InterPro" id="IPR008183">
    <property type="entry name" value="Aldose_1/G6P_1-epimerase"/>
</dbReference>
<dbReference type="GO" id="GO:0006006">
    <property type="term" value="P:glucose metabolic process"/>
    <property type="evidence" value="ECO:0007669"/>
    <property type="project" value="TreeGrafter"/>
</dbReference>
<evidence type="ECO:0000256" key="6">
    <source>
        <dbReference type="PIRSR" id="PIRSR005096-1"/>
    </source>
</evidence>
<dbReference type="GO" id="GO:0033499">
    <property type="term" value="P:galactose catabolic process via UDP-galactose, Leloir pathway"/>
    <property type="evidence" value="ECO:0007669"/>
    <property type="project" value="TreeGrafter"/>
</dbReference>
<evidence type="ECO:0000256" key="7">
    <source>
        <dbReference type="PIRSR" id="PIRSR005096-2"/>
    </source>
</evidence>
<protein>
    <recommendedName>
        <fullName evidence="5">Aldose 1-epimerase</fullName>
        <ecNumber evidence="5">5.1.3.3</ecNumber>
    </recommendedName>
</protein>
<proteinExistence type="inferred from homology"/>
<dbReference type="InterPro" id="IPR011013">
    <property type="entry name" value="Gal_mutarotase_sf_dom"/>
</dbReference>
<dbReference type="AlphaFoldDB" id="A0A921ILQ8"/>
<sequence length="349" mass="37860">MSVSITEFGKSTSGASVQLVVLKNSQLEVHLLTYGALIHKILVPDRKGNPVDVVLGYPTVEDYELNTDFMGTAVGRFANRIGGAQFPLYEEIVHVTANEAGNCLHSGLHGFSHTVFSVEVTPGESDSVTMTARSADGTDGFPGNLDLEIQYKLVNRGLMIQYSATTDAPTVCGLTNHSYFNLNGHTSGTALGHRLSVDSDAYLEMDNASIPTGRKVPVAGTPMDFTEEKTLGRDIEADYQPLKATSGYDHCFIIRDSGLRHAAWVTGPQTGIRMEVLTTLPGMHLYSANFLAPVTACKDGAQYQKRDAICFETEEFPDAPNHPDFPDATLLPGNTYSSTTIYRFDLAPQ</sequence>
<evidence type="ECO:0000313" key="10">
    <source>
        <dbReference type="Proteomes" id="UP000782880"/>
    </source>
</evidence>
<gene>
    <name evidence="9" type="ORF">K8V20_07020</name>
</gene>
<name>A0A921ILQ8_9FIRM</name>
<comment type="catalytic activity">
    <reaction evidence="5">
        <text>alpha-D-glucose = beta-D-glucose</text>
        <dbReference type="Rhea" id="RHEA:10264"/>
        <dbReference type="ChEBI" id="CHEBI:15903"/>
        <dbReference type="ChEBI" id="CHEBI:17925"/>
        <dbReference type="EC" id="5.1.3.3"/>
    </reaction>
</comment>
<feature type="active site" description="Proton acceptor" evidence="6">
    <location>
        <position position="312"/>
    </location>
</feature>
<feature type="binding site" evidence="7">
    <location>
        <position position="249"/>
    </location>
    <ligand>
        <name>beta-D-galactose</name>
        <dbReference type="ChEBI" id="CHEBI:27667"/>
    </ligand>
</feature>
<evidence type="ECO:0000256" key="3">
    <source>
        <dbReference type="ARBA" id="ARBA00023235"/>
    </source>
</evidence>
<comment type="caution">
    <text evidence="9">The sequence shown here is derived from an EMBL/GenBank/DDBJ whole genome shotgun (WGS) entry which is preliminary data.</text>
</comment>
<dbReference type="EMBL" id="DYVE01000182">
    <property type="protein sequence ID" value="HJG28380.1"/>
    <property type="molecule type" value="Genomic_DNA"/>
</dbReference>
<dbReference type="GO" id="GO:0004034">
    <property type="term" value="F:aldose 1-epimerase activity"/>
    <property type="evidence" value="ECO:0007669"/>
    <property type="project" value="UniProtKB-EC"/>
</dbReference>
<dbReference type="Gene3D" id="2.70.98.10">
    <property type="match status" value="1"/>
</dbReference>
<evidence type="ECO:0000256" key="4">
    <source>
        <dbReference type="ARBA" id="ARBA00023277"/>
    </source>
</evidence>
<feature type="binding site" evidence="8">
    <location>
        <begin position="177"/>
        <end position="179"/>
    </location>
    <ligand>
        <name>beta-D-galactose</name>
        <dbReference type="ChEBI" id="CHEBI:27667"/>
    </ligand>
</feature>
<dbReference type="NCBIfam" id="NF008277">
    <property type="entry name" value="PRK11055.1"/>
    <property type="match status" value="1"/>
</dbReference>
<reference evidence="9" key="2">
    <citation type="submission" date="2021-09" db="EMBL/GenBank/DDBJ databases">
        <authorList>
            <person name="Gilroy R."/>
        </authorList>
    </citation>
    <scope>NUCLEOTIDE SEQUENCE</scope>
    <source>
        <strain evidence="9">ChiBcec21-2208</strain>
    </source>
</reference>